<evidence type="ECO:0000256" key="2">
    <source>
        <dbReference type="ARBA" id="ARBA00022679"/>
    </source>
</evidence>
<dbReference type="GO" id="GO:0032259">
    <property type="term" value="P:methylation"/>
    <property type="evidence" value="ECO:0007669"/>
    <property type="project" value="UniProtKB-KW"/>
</dbReference>
<dbReference type="InterPro" id="IPR041698">
    <property type="entry name" value="Methyltransf_25"/>
</dbReference>
<comment type="function">
    <text evidence="5">Converts the free carboxyl group of a malonyl-thioester to its methyl ester by transfer of a methyl group from S-adenosyl-L-methionine (SAM). It allows to synthesize pimeloyl-ACP via the fatty acid synthetic pathway.</text>
</comment>
<dbReference type="HOGENOM" id="CLU_046586_1_0_5"/>
<dbReference type="InterPro" id="IPR029063">
    <property type="entry name" value="SAM-dependent_MTases_sf"/>
</dbReference>
<dbReference type="UniPathway" id="UPA00078"/>
<comment type="similarity">
    <text evidence="5">Belongs to the methyltransferase superfamily.</text>
</comment>
<dbReference type="RefSeq" id="WP_024090780.1">
    <property type="nucleotide sequence ID" value="NC_023135.1"/>
</dbReference>
<evidence type="ECO:0000256" key="1">
    <source>
        <dbReference type="ARBA" id="ARBA00022603"/>
    </source>
</evidence>
<name>V9VUR5_9RHOB</name>
<dbReference type="NCBIfam" id="TIGR02072">
    <property type="entry name" value="BioC"/>
    <property type="match status" value="1"/>
</dbReference>
<feature type="domain" description="Methyltransferase" evidence="6">
    <location>
        <begin position="55"/>
        <end position="148"/>
    </location>
</feature>
<comment type="catalytic activity">
    <reaction evidence="5">
        <text>malonyl-[ACP] + S-adenosyl-L-methionine = malonyl-[ACP] methyl ester + S-adenosyl-L-homocysteine</text>
        <dbReference type="Rhea" id="RHEA:17105"/>
        <dbReference type="Rhea" id="RHEA-COMP:9623"/>
        <dbReference type="Rhea" id="RHEA-COMP:9954"/>
        <dbReference type="ChEBI" id="CHEBI:57856"/>
        <dbReference type="ChEBI" id="CHEBI:59789"/>
        <dbReference type="ChEBI" id="CHEBI:78449"/>
        <dbReference type="ChEBI" id="CHEBI:78845"/>
        <dbReference type="EC" id="2.1.1.197"/>
    </reaction>
</comment>
<evidence type="ECO:0000313" key="8">
    <source>
        <dbReference type="Proteomes" id="UP000018780"/>
    </source>
</evidence>
<evidence type="ECO:0000256" key="5">
    <source>
        <dbReference type="HAMAP-Rule" id="MF_00835"/>
    </source>
</evidence>
<dbReference type="EMBL" id="CP006773">
    <property type="protein sequence ID" value="AHD01434.1"/>
    <property type="molecule type" value="Genomic_DNA"/>
</dbReference>
<dbReference type="GO" id="GO:0102130">
    <property type="term" value="F:malonyl-CoA methyltransferase activity"/>
    <property type="evidence" value="ECO:0007669"/>
    <property type="project" value="UniProtKB-EC"/>
</dbReference>
<protein>
    <recommendedName>
        <fullName evidence="5">Malonyl-[acyl-carrier protein] O-methyltransferase</fullName>
        <shortName evidence="5">Malonyl-ACP O-methyltransferase</shortName>
        <ecNumber evidence="5">2.1.1.197</ecNumber>
    </recommendedName>
    <alternativeName>
        <fullName evidence="5">Biotin synthesis protein BioC</fullName>
    </alternativeName>
</protein>
<evidence type="ECO:0000259" key="6">
    <source>
        <dbReference type="Pfam" id="PF13649"/>
    </source>
</evidence>
<proteinExistence type="inferred from homology"/>
<dbReference type="AlphaFoldDB" id="V9VUR5"/>
<evidence type="ECO:0000313" key="7">
    <source>
        <dbReference type="EMBL" id="AHD01434.1"/>
    </source>
</evidence>
<dbReference type="OrthoDB" id="9802097at2"/>
<sequence>MKDTLPPQLDQGRVRQSFRRGLQSYHGTASVQADIAAQLAGLLQAQGAPRRFEAVLEFGCGTGHLTRHLLQRFTAGSLLLNDLVPEAAQVLQALGDAAPAQSRFEAGAVETLPLPQQFDLIASASTVQWIADLPALTARLAARLKPGGWLALSGFGRNQFRELAALGSAAAAPSYLDAGEWPSMLPEGVEIQAVRQQPAVLEFDTALDLLKHLRRTGVNGHAQQSWSRGRLQEFEDSYRQRFGRGGKLPLTYDPVLLAARRTG</sequence>
<dbReference type="SUPFAM" id="SSF53335">
    <property type="entry name" value="S-adenosyl-L-methionine-dependent methyltransferases"/>
    <property type="match status" value="1"/>
</dbReference>
<dbReference type="STRING" id="999552.METH_12755"/>
<dbReference type="Proteomes" id="UP000018780">
    <property type="component" value="Chromosome"/>
</dbReference>
<dbReference type="CDD" id="cd02440">
    <property type="entry name" value="AdoMet_MTases"/>
    <property type="match status" value="1"/>
</dbReference>
<dbReference type="KEGG" id="lmd:METH_12755"/>
<dbReference type="Gene3D" id="3.40.50.150">
    <property type="entry name" value="Vaccinia Virus protein VP39"/>
    <property type="match status" value="1"/>
</dbReference>
<dbReference type="HAMAP" id="MF_00835">
    <property type="entry name" value="BioC"/>
    <property type="match status" value="1"/>
</dbReference>
<evidence type="ECO:0000256" key="3">
    <source>
        <dbReference type="ARBA" id="ARBA00022691"/>
    </source>
</evidence>
<dbReference type="PANTHER" id="PTHR43861:SF1">
    <property type="entry name" value="TRANS-ACONITATE 2-METHYLTRANSFERASE"/>
    <property type="match status" value="1"/>
</dbReference>
<accession>V9VUR5</accession>
<dbReference type="PANTHER" id="PTHR43861">
    <property type="entry name" value="TRANS-ACONITATE 2-METHYLTRANSFERASE-RELATED"/>
    <property type="match status" value="1"/>
</dbReference>
<organism evidence="7 8">
    <name type="scientific">Leisingera methylohalidivorans DSM 14336</name>
    <dbReference type="NCBI Taxonomy" id="999552"/>
    <lineage>
        <taxon>Bacteria</taxon>
        <taxon>Pseudomonadati</taxon>
        <taxon>Pseudomonadota</taxon>
        <taxon>Alphaproteobacteria</taxon>
        <taxon>Rhodobacterales</taxon>
        <taxon>Roseobacteraceae</taxon>
        <taxon>Leisingera</taxon>
    </lineage>
</organism>
<dbReference type="PATRIC" id="fig|999552.6.peg.2546"/>
<keyword evidence="8" id="KW-1185">Reference proteome</keyword>
<keyword evidence="4 5" id="KW-0093">Biotin biosynthesis</keyword>
<comment type="pathway">
    <text evidence="5">Cofactor biosynthesis; biotin biosynthesis.</text>
</comment>
<dbReference type="InterPro" id="IPR011814">
    <property type="entry name" value="BioC"/>
</dbReference>
<dbReference type="GO" id="GO:0009102">
    <property type="term" value="P:biotin biosynthetic process"/>
    <property type="evidence" value="ECO:0007669"/>
    <property type="project" value="UniProtKB-UniRule"/>
</dbReference>
<dbReference type="EC" id="2.1.1.197" evidence="5"/>
<keyword evidence="3 5" id="KW-0949">S-adenosyl-L-methionine</keyword>
<keyword evidence="1 5" id="KW-0489">Methyltransferase</keyword>
<gene>
    <name evidence="5" type="primary">bioC</name>
    <name evidence="7" type="ORF">METH_12755</name>
</gene>
<evidence type="ECO:0000256" key="4">
    <source>
        <dbReference type="ARBA" id="ARBA00022756"/>
    </source>
</evidence>
<keyword evidence="2 5" id="KW-0808">Transferase</keyword>
<dbReference type="GO" id="GO:0010340">
    <property type="term" value="F:carboxyl-O-methyltransferase activity"/>
    <property type="evidence" value="ECO:0007669"/>
    <property type="project" value="UniProtKB-UniRule"/>
</dbReference>
<dbReference type="Pfam" id="PF13649">
    <property type="entry name" value="Methyltransf_25"/>
    <property type="match status" value="1"/>
</dbReference>
<reference evidence="7 8" key="1">
    <citation type="submission" date="2013-09" db="EMBL/GenBank/DDBJ databases">
        <authorList>
            <consortium name="DOE Joint Genome Institute"/>
            <person name="Klenk H.-P."/>
            <person name="Huntemann M."/>
            <person name="Han J."/>
            <person name="Chen A."/>
            <person name="Kyrpides N."/>
            <person name="Mavromatis K."/>
            <person name="Markowitz V."/>
            <person name="Palaniappan K."/>
            <person name="Ivanova N."/>
            <person name="Schaumberg A."/>
            <person name="Pati A."/>
            <person name="Liolios K."/>
            <person name="Nordberg H.P."/>
            <person name="Cantor M.N."/>
            <person name="Hua S.X."/>
            <person name="Woyke T."/>
        </authorList>
    </citation>
    <scope>NUCLEOTIDE SEQUENCE [LARGE SCALE GENOMIC DNA]</scope>
    <source>
        <strain evidence="7 8">DSM 14336</strain>
    </source>
</reference>